<protein>
    <submittedName>
        <fullName evidence="2">Uncharacterized protein</fullName>
    </submittedName>
</protein>
<dbReference type="RefSeq" id="WP_041048023.1">
    <property type="nucleotide sequence ID" value="NZ_JXAK01000020.1"/>
</dbReference>
<feature type="transmembrane region" description="Helical" evidence="1">
    <location>
        <begin position="12"/>
        <end position="29"/>
    </location>
</feature>
<comment type="caution">
    <text evidence="2">The sequence shown here is derived from an EMBL/GenBank/DDBJ whole genome shotgun (WGS) entry which is preliminary data.</text>
</comment>
<evidence type="ECO:0000256" key="1">
    <source>
        <dbReference type="SAM" id="Phobius"/>
    </source>
</evidence>
<proteinExistence type="predicted"/>
<dbReference type="Proteomes" id="UP000031967">
    <property type="component" value="Unassembled WGS sequence"/>
</dbReference>
<gene>
    <name evidence="2" type="ORF">SD70_13305</name>
</gene>
<dbReference type="EMBL" id="JXAK01000020">
    <property type="protein sequence ID" value="KIL40527.1"/>
    <property type="molecule type" value="Genomic_DNA"/>
</dbReference>
<organism evidence="2 3">
    <name type="scientific">Gordoniibacillus kamchatkensis</name>
    <dbReference type="NCBI Taxonomy" id="1590651"/>
    <lineage>
        <taxon>Bacteria</taxon>
        <taxon>Bacillati</taxon>
        <taxon>Bacillota</taxon>
        <taxon>Bacilli</taxon>
        <taxon>Bacillales</taxon>
        <taxon>Paenibacillaceae</taxon>
        <taxon>Gordoniibacillus</taxon>
    </lineage>
</organism>
<keyword evidence="1" id="KW-0472">Membrane</keyword>
<keyword evidence="1" id="KW-0812">Transmembrane</keyword>
<keyword evidence="1" id="KW-1133">Transmembrane helix</keyword>
<reference evidence="2 3" key="1">
    <citation type="submission" date="2014-12" db="EMBL/GenBank/DDBJ databases">
        <title>Draft genome sequence of Paenibacillus kamchatkensis strain B-2647.</title>
        <authorList>
            <person name="Karlyshev A.V."/>
            <person name="Kudryashova E.B."/>
        </authorList>
    </citation>
    <scope>NUCLEOTIDE SEQUENCE [LARGE SCALE GENOMIC DNA]</scope>
    <source>
        <strain evidence="2 3">VKM B-2647</strain>
    </source>
</reference>
<evidence type="ECO:0000313" key="2">
    <source>
        <dbReference type="EMBL" id="KIL40527.1"/>
    </source>
</evidence>
<evidence type="ECO:0000313" key="3">
    <source>
        <dbReference type="Proteomes" id="UP000031967"/>
    </source>
</evidence>
<keyword evidence="3" id="KW-1185">Reference proteome</keyword>
<sequence>MKTYFVRLFERIVFLGFTFGLLWVLFILADRGSGSSLLGSAKYYFWMVLPLVVFGIIYHAAELLFKRGGNEAAE</sequence>
<accession>A0ABR5AJJ4</accession>
<feature type="transmembrane region" description="Helical" evidence="1">
    <location>
        <begin position="41"/>
        <end position="61"/>
    </location>
</feature>
<name>A0ABR5AJJ4_9BACL</name>